<dbReference type="AlphaFoldDB" id="A0A7J7L576"/>
<accession>A0A7J7L576</accession>
<proteinExistence type="predicted"/>
<evidence type="ECO:0000256" key="1">
    <source>
        <dbReference type="ARBA" id="ARBA00011738"/>
    </source>
</evidence>
<dbReference type="InterPro" id="IPR044662">
    <property type="entry name" value="HS1/DABB1-like"/>
</dbReference>
<comment type="caution">
    <text evidence="3">The sequence shown here is derived from an EMBL/GenBank/DDBJ whole genome shotgun (WGS) entry which is preliminary data.</text>
</comment>
<evidence type="ECO:0000313" key="4">
    <source>
        <dbReference type="Proteomes" id="UP000541444"/>
    </source>
</evidence>
<dbReference type="Pfam" id="PF07876">
    <property type="entry name" value="Dabb"/>
    <property type="match status" value="1"/>
</dbReference>
<dbReference type="PANTHER" id="PTHR33178">
    <property type="match status" value="1"/>
</dbReference>
<dbReference type="PROSITE" id="PS51502">
    <property type="entry name" value="S_R_A_B_BARREL"/>
    <property type="match status" value="1"/>
</dbReference>
<organism evidence="3 4">
    <name type="scientific">Kingdonia uniflora</name>
    <dbReference type="NCBI Taxonomy" id="39325"/>
    <lineage>
        <taxon>Eukaryota</taxon>
        <taxon>Viridiplantae</taxon>
        <taxon>Streptophyta</taxon>
        <taxon>Embryophyta</taxon>
        <taxon>Tracheophyta</taxon>
        <taxon>Spermatophyta</taxon>
        <taxon>Magnoliopsida</taxon>
        <taxon>Ranunculales</taxon>
        <taxon>Circaeasteraceae</taxon>
        <taxon>Kingdonia</taxon>
    </lineage>
</organism>
<keyword evidence="4" id="KW-1185">Reference proteome</keyword>
<dbReference type="SUPFAM" id="SSF54909">
    <property type="entry name" value="Dimeric alpha+beta barrel"/>
    <property type="match status" value="1"/>
</dbReference>
<feature type="domain" description="Stress-response A/B barrel" evidence="2">
    <location>
        <begin position="1"/>
        <end position="112"/>
    </location>
</feature>
<name>A0A7J7L576_9MAGN</name>
<dbReference type="EMBL" id="JACGCM010002628">
    <property type="protein sequence ID" value="KAF6137719.1"/>
    <property type="molecule type" value="Genomic_DNA"/>
</dbReference>
<dbReference type="SMART" id="SM00886">
    <property type="entry name" value="Dabb"/>
    <property type="match status" value="1"/>
</dbReference>
<sequence length="121" mass="13675">MSLMDLRKYFCHVKEAGLNRTCCVRTTKSWTLRRSGIQPNSLKVRGYGGLVKETGEAGKDVSMENLHLGFTHVFESTFESIEGVAEYVAHPAHVEFSNEFLSALEKVMVIDYKPTTFNRPT</sequence>
<dbReference type="OrthoDB" id="1601230at2759"/>
<dbReference type="GO" id="GO:0009865">
    <property type="term" value="P:pollen tube adhesion"/>
    <property type="evidence" value="ECO:0007669"/>
    <property type="project" value="TreeGrafter"/>
</dbReference>
<dbReference type="Proteomes" id="UP000541444">
    <property type="component" value="Unassembled WGS sequence"/>
</dbReference>
<reference evidence="3 4" key="1">
    <citation type="journal article" date="2020" name="IScience">
        <title>Genome Sequencing of the Endangered Kingdonia uniflora (Circaeasteraceae, Ranunculales) Reveals Potential Mechanisms of Evolutionary Specialization.</title>
        <authorList>
            <person name="Sun Y."/>
            <person name="Deng T."/>
            <person name="Zhang A."/>
            <person name="Moore M.J."/>
            <person name="Landis J.B."/>
            <person name="Lin N."/>
            <person name="Zhang H."/>
            <person name="Zhang X."/>
            <person name="Huang J."/>
            <person name="Zhang X."/>
            <person name="Sun H."/>
            <person name="Wang H."/>
        </authorList>
    </citation>
    <scope>NUCLEOTIDE SEQUENCE [LARGE SCALE GENOMIC DNA]</scope>
    <source>
        <strain evidence="3">TB1705</strain>
        <tissue evidence="3">Leaf</tissue>
    </source>
</reference>
<dbReference type="PANTHER" id="PTHR33178:SF10">
    <property type="entry name" value="STRESS-RESPONSE A_B BARREL DOMAIN-CONTAINING PROTEIN"/>
    <property type="match status" value="1"/>
</dbReference>
<evidence type="ECO:0000313" key="3">
    <source>
        <dbReference type="EMBL" id="KAF6137719.1"/>
    </source>
</evidence>
<dbReference type="InterPro" id="IPR013097">
    <property type="entry name" value="Dabb"/>
</dbReference>
<protein>
    <recommendedName>
        <fullName evidence="2">Stress-response A/B barrel domain-containing protein</fullName>
    </recommendedName>
</protein>
<evidence type="ECO:0000259" key="2">
    <source>
        <dbReference type="PROSITE" id="PS51502"/>
    </source>
</evidence>
<dbReference type="Gene3D" id="3.30.70.100">
    <property type="match status" value="1"/>
</dbReference>
<gene>
    <name evidence="3" type="ORF">GIB67_032608</name>
</gene>
<dbReference type="InterPro" id="IPR011008">
    <property type="entry name" value="Dimeric_a/b-barrel"/>
</dbReference>
<comment type="subunit">
    <text evidence="1">Homodimer.</text>
</comment>